<sequence>PPPPPPEVVCNKGPYIVFFDWDKSDITPEASSILDSAITAYGNCANVPIMLAGHTDRSGSASYNEGLSSRRNDSVRAYLTSHGVPDGAISSQAFGESQNRVPTADGVRELQNRRVEITYGPGSGM</sequence>
<reference evidence="6 7" key="1">
    <citation type="submission" date="2024-09" db="EMBL/GenBank/DDBJ databases">
        <authorList>
            <person name="Sun Q."/>
            <person name="Mori K."/>
        </authorList>
    </citation>
    <scope>NUCLEOTIDE SEQUENCE [LARGE SCALE GENOMIC DNA]</scope>
    <source>
        <strain evidence="6 7">CICC 11035S</strain>
    </source>
</reference>
<dbReference type="RefSeq" id="WP_379489440.1">
    <property type="nucleotide sequence ID" value="NZ_JBHLTM010000085.1"/>
</dbReference>
<dbReference type="InterPro" id="IPR036737">
    <property type="entry name" value="OmpA-like_sf"/>
</dbReference>
<dbReference type="EMBL" id="JBHLTM010000085">
    <property type="protein sequence ID" value="MFC0687452.1"/>
    <property type="molecule type" value="Genomic_DNA"/>
</dbReference>
<feature type="domain" description="OmpA-like" evidence="5">
    <location>
        <begin position="6"/>
        <end position="123"/>
    </location>
</feature>
<evidence type="ECO:0000313" key="7">
    <source>
        <dbReference type="Proteomes" id="UP001589858"/>
    </source>
</evidence>
<evidence type="ECO:0000256" key="1">
    <source>
        <dbReference type="ARBA" id="ARBA00004442"/>
    </source>
</evidence>
<dbReference type="Gene3D" id="3.30.1330.60">
    <property type="entry name" value="OmpA-like domain"/>
    <property type="match status" value="1"/>
</dbReference>
<dbReference type="InterPro" id="IPR006665">
    <property type="entry name" value="OmpA-like"/>
</dbReference>
<evidence type="ECO:0000259" key="5">
    <source>
        <dbReference type="PROSITE" id="PS51123"/>
    </source>
</evidence>
<dbReference type="CDD" id="cd07185">
    <property type="entry name" value="OmpA_C-like"/>
    <property type="match status" value="1"/>
</dbReference>
<evidence type="ECO:0000256" key="2">
    <source>
        <dbReference type="ARBA" id="ARBA00023136"/>
    </source>
</evidence>
<evidence type="ECO:0000256" key="4">
    <source>
        <dbReference type="PROSITE-ProRule" id="PRU00473"/>
    </source>
</evidence>
<dbReference type="Pfam" id="PF00691">
    <property type="entry name" value="OmpA"/>
    <property type="match status" value="1"/>
</dbReference>
<dbReference type="InterPro" id="IPR006664">
    <property type="entry name" value="OMP_bac"/>
</dbReference>
<dbReference type="PROSITE" id="PS51123">
    <property type="entry name" value="OMPA_2"/>
    <property type="match status" value="1"/>
</dbReference>
<keyword evidence="3" id="KW-0998">Cell outer membrane</keyword>
<keyword evidence="2 4" id="KW-0472">Membrane</keyword>
<dbReference type="Proteomes" id="UP001589858">
    <property type="component" value="Unassembled WGS sequence"/>
</dbReference>
<comment type="caution">
    <text evidence="6">The sequence shown here is derived from an EMBL/GenBank/DDBJ whole genome shotgun (WGS) entry which is preliminary data.</text>
</comment>
<dbReference type="SUPFAM" id="SSF103088">
    <property type="entry name" value="OmpA-like"/>
    <property type="match status" value="1"/>
</dbReference>
<evidence type="ECO:0000313" key="6">
    <source>
        <dbReference type="EMBL" id="MFC0687452.1"/>
    </source>
</evidence>
<dbReference type="PANTHER" id="PTHR30329:SF21">
    <property type="entry name" value="LIPOPROTEIN YIAD-RELATED"/>
    <property type="match status" value="1"/>
</dbReference>
<name>A0ABV6SDW1_9SPHN</name>
<comment type="subcellular location">
    <subcellularLocation>
        <location evidence="1">Cell outer membrane</location>
    </subcellularLocation>
</comment>
<feature type="non-terminal residue" evidence="6">
    <location>
        <position position="1"/>
    </location>
</feature>
<evidence type="ECO:0000256" key="3">
    <source>
        <dbReference type="ARBA" id="ARBA00023237"/>
    </source>
</evidence>
<accession>A0ABV6SDW1</accession>
<keyword evidence="7" id="KW-1185">Reference proteome</keyword>
<protein>
    <submittedName>
        <fullName evidence="6">OmpA family protein</fullName>
    </submittedName>
</protein>
<gene>
    <name evidence="6" type="ORF">ACFFF8_22950</name>
</gene>
<proteinExistence type="predicted"/>
<dbReference type="InterPro" id="IPR050330">
    <property type="entry name" value="Bact_OuterMem_StrucFunc"/>
</dbReference>
<dbReference type="PRINTS" id="PR01021">
    <property type="entry name" value="OMPADOMAIN"/>
</dbReference>
<dbReference type="PANTHER" id="PTHR30329">
    <property type="entry name" value="STATOR ELEMENT OF FLAGELLAR MOTOR COMPLEX"/>
    <property type="match status" value="1"/>
</dbReference>
<organism evidence="6 7">
    <name type="scientific">Novosphingobium clariflavum</name>
    <dbReference type="NCBI Taxonomy" id="2029884"/>
    <lineage>
        <taxon>Bacteria</taxon>
        <taxon>Pseudomonadati</taxon>
        <taxon>Pseudomonadota</taxon>
        <taxon>Alphaproteobacteria</taxon>
        <taxon>Sphingomonadales</taxon>
        <taxon>Sphingomonadaceae</taxon>
        <taxon>Novosphingobium</taxon>
    </lineage>
</organism>